<accession>A0ACD3APT7</accession>
<proteinExistence type="predicted"/>
<evidence type="ECO:0000313" key="2">
    <source>
        <dbReference type="Proteomes" id="UP000308600"/>
    </source>
</evidence>
<protein>
    <submittedName>
        <fullName evidence="1">Uncharacterized protein</fullName>
    </submittedName>
</protein>
<name>A0ACD3APT7_9AGAR</name>
<organism evidence="1 2">
    <name type="scientific">Pluteus cervinus</name>
    <dbReference type="NCBI Taxonomy" id="181527"/>
    <lineage>
        <taxon>Eukaryota</taxon>
        <taxon>Fungi</taxon>
        <taxon>Dikarya</taxon>
        <taxon>Basidiomycota</taxon>
        <taxon>Agaricomycotina</taxon>
        <taxon>Agaricomycetes</taxon>
        <taxon>Agaricomycetidae</taxon>
        <taxon>Agaricales</taxon>
        <taxon>Pluteineae</taxon>
        <taxon>Pluteaceae</taxon>
        <taxon>Pluteus</taxon>
    </lineage>
</organism>
<reference evidence="1 2" key="1">
    <citation type="journal article" date="2019" name="Nat. Ecol. Evol.">
        <title>Megaphylogeny resolves global patterns of mushroom evolution.</title>
        <authorList>
            <person name="Varga T."/>
            <person name="Krizsan K."/>
            <person name="Foldi C."/>
            <person name="Dima B."/>
            <person name="Sanchez-Garcia M."/>
            <person name="Sanchez-Ramirez S."/>
            <person name="Szollosi G.J."/>
            <person name="Szarkandi J.G."/>
            <person name="Papp V."/>
            <person name="Albert L."/>
            <person name="Andreopoulos W."/>
            <person name="Angelini C."/>
            <person name="Antonin V."/>
            <person name="Barry K.W."/>
            <person name="Bougher N.L."/>
            <person name="Buchanan P."/>
            <person name="Buyck B."/>
            <person name="Bense V."/>
            <person name="Catcheside P."/>
            <person name="Chovatia M."/>
            <person name="Cooper J."/>
            <person name="Damon W."/>
            <person name="Desjardin D."/>
            <person name="Finy P."/>
            <person name="Geml J."/>
            <person name="Haridas S."/>
            <person name="Hughes K."/>
            <person name="Justo A."/>
            <person name="Karasinski D."/>
            <person name="Kautmanova I."/>
            <person name="Kiss B."/>
            <person name="Kocsube S."/>
            <person name="Kotiranta H."/>
            <person name="LaButti K.M."/>
            <person name="Lechner B.E."/>
            <person name="Liimatainen K."/>
            <person name="Lipzen A."/>
            <person name="Lukacs Z."/>
            <person name="Mihaltcheva S."/>
            <person name="Morgado L.N."/>
            <person name="Niskanen T."/>
            <person name="Noordeloos M.E."/>
            <person name="Ohm R.A."/>
            <person name="Ortiz-Santana B."/>
            <person name="Ovrebo C."/>
            <person name="Racz N."/>
            <person name="Riley R."/>
            <person name="Savchenko A."/>
            <person name="Shiryaev A."/>
            <person name="Soop K."/>
            <person name="Spirin V."/>
            <person name="Szebenyi C."/>
            <person name="Tomsovsky M."/>
            <person name="Tulloss R.E."/>
            <person name="Uehling J."/>
            <person name="Grigoriev I.V."/>
            <person name="Vagvolgyi C."/>
            <person name="Papp T."/>
            <person name="Martin F.M."/>
            <person name="Miettinen O."/>
            <person name="Hibbett D.S."/>
            <person name="Nagy L.G."/>
        </authorList>
    </citation>
    <scope>NUCLEOTIDE SEQUENCE [LARGE SCALE GENOMIC DNA]</scope>
    <source>
        <strain evidence="1 2">NL-1719</strain>
    </source>
</reference>
<keyword evidence="2" id="KW-1185">Reference proteome</keyword>
<sequence>MTPLVTLTSFARETIEEILSHIDLRIDLINFACTSRIAASHVIPRHLEYRVLKIGSTAPTLWAHLAFRPDLALNVRAVAFTSRTNPGDLALERVPTSFASEPGSRFRMPQMSIQDLQIYREKQLSNMIQAFRSMKNLKIFMIKCQDDLDTPGLLSEQHTLDLLLAILGNKPNLKQLGLCHHFDREDNLCDVGKLASVDLNLSCLSLAFSVWHYHHSERALINVHSWVLRSNLVFLNLSRIEVDDSFGHLVIPSLKSFVIFVGADIQPIICAFLEKNPSIEGLNWSPQADALELAPGVLPNLKRLRGTAGLLNAFEAAYLAAQTPVKYKIEVLTIWFLKLENLLNVHCLDRTSLRQIAAGEQMKDMFEVLHRIANNFPSIEVLRLQGWAFQELPLEQWYDLLPQFTNLQAVPCMPISNGIDDQDTEVVKEVVMRLGRSCPKLKTLPGFPPTRRRKDLRTELTRRVVNGEEHIEYKVREVPSPKTFDVYGDIWVAD</sequence>
<dbReference type="EMBL" id="ML208370">
    <property type="protein sequence ID" value="TFK67674.1"/>
    <property type="molecule type" value="Genomic_DNA"/>
</dbReference>
<evidence type="ECO:0000313" key="1">
    <source>
        <dbReference type="EMBL" id="TFK67674.1"/>
    </source>
</evidence>
<dbReference type="Proteomes" id="UP000308600">
    <property type="component" value="Unassembled WGS sequence"/>
</dbReference>
<gene>
    <name evidence="1" type="ORF">BDN72DRAFT_842759</name>
</gene>